<evidence type="ECO:0000313" key="3">
    <source>
        <dbReference type="Proteomes" id="UP001487740"/>
    </source>
</evidence>
<evidence type="ECO:0000313" key="2">
    <source>
        <dbReference type="EMBL" id="KAK8403376.1"/>
    </source>
</evidence>
<proteinExistence type="predicted"/>
<protein>
    <submittedName>
        <fullName evidence="2">Uncharacterized protein</fullName>
    </submittedName>
</protein>
<comment type="caution">
    <text evidence="2">The sequence shown here is derived from an EMBL/GenBank/DDBJ whole genome shotgun (WGS) entry which is preliminary data.</text>
</comment>
<gene>
    <name evidence="2" type="ORF">O3P69_000463</name>
</gene>
<evidence type="ECO:0000256" key="1">
    <source>
        <dbReference type="SAM" id="MobiDB-lite"/>
    </source>
</evidence>
<sequence>MSALWPRGEVSCSDHVSSEANISQPRSTGDYEPSVGGDTFPGRASRSTVIKRSSMQSPRPKANPRTPRVDNAACAQLVTSGSDRHASAHGATGVAGQQAAGGPDCSRARCDLGEVYSAG</sequence>
<keyword evidence="3" id="KW-1185">Reference proteome</keyword>
<feature type="compositionally biased region" description="Polar residues" evidence="1">
    <location>
        <begin position="14"/>
        <end position="27"/>
    </location>
</feature>
<feature type="compositionally biased region" description="Low complexity" evidence="1">
    <location>
        <begin position="88"/>
        <end position="102"/>
    </location>
</feature>
<accession>A0AAW0UV13</accession>
<feature type="compositionally biased region" description="Polar residues" evidence="1">
    <location>
        <begin position="45"/>
        <end position="57"/>
    </location>
</feature>
<dbReference type="AlphaFoldDB" id="A0AAW0UV13"/>
<dbReference type="EMBL" id="JARAKH010000006">
    <property type="protein sequence ID" value="KAK8403376.1"/>
    <property type="molecule type" value="Genomic_DNA"/>
</dbReference>
<feature type="region of interest" description="Disordered" evidence="1">
    <location>
        <begin position="1"/>
        <end position="107"/>
    </location>
</feature>
<organism evidence="2 3">
    <name type="scientific">Scylla paramamosain</name>
    <name type="common">Mud crab</name>
    <dbReference type="NCBI Taxonomy" id="85552"/>
    <lineage>
        <taxon>Eukaryota</taxon>
        <taxon>Metazoa</taxon>
        <taxon>Ecdysozoa</taxon>
        <taxon>Arthropoda</taxon>
        <taxon>Crustacea</taxon>
        <taxon>Multicrustacea</taxon>
        <taxon>Malacostraca</taxon>
        <taxon>Eumalacostraca</taxon>
        <taxon>Eucarida</taxon>
        <taxon>Decapoda</taxon>
        <taxon>Pleocyemata</taxon>
        <taxon>Brachyura</taxon>
        <taxon>Eubrachyura</taxon>
        <taxon>Portunoidea</taxon>
        <taxon>Portunidae</taxon>
        <taxon>Portuninae</taxon>
        <taxon>Scylla</taxon>
    </lineage>
</organism>
<dbReference type="Proteomes" id="UP001487740">
    <property type="component" value="Unassembled WGS sequence"/>
</dbReference>
<reference evidence="2 3" key="1">
    <citation type="submission" date="2023-03" db="EMBL/GenBank/DDBJ databases">
        <title>High-quality genome of Scylla paramamosain provides insights in environmental adaptation.</title>
        <authorList>
            <person name="Zhang L."/>
        </authorList>
    </citation>
    <scope>NUCLEOTIDE SEQUENCE [LARGE SCALE GENOMIC DNA]</scope>
    <source>
        <strain evidence="2">LZ_2023a</strain>
        <tissue evidence="2">Muscle</tissue>
    </source>
</reference>
<name>A0AAW0UV13_SCYPA</name>